<proteinExistence type="predicted"/>
<evidence type="ECO:0000313" key="3">
    <source>
        <dbReference type="EMBL" id="KAL3284593.1"/>
    </source>
</evidence>
<evidence type="ECO:0000256" key="1">
    <source>
        <dbReference type="SAM" id="MobiDB-lite"/>
    </source>
</evidence>
<dbReference type="Proteomes" id="UP001516400">
    <property type="component" value="Unassembled WGS sequence"/>
</dbReference>
<dbReference type="InterPro" id="IPR033512">
    <property type="entry name" value="TFG"/>
</dbReference>
<protein>
    <recommendedName>
        <fullName evidence="2">PB1 domain-containing protein</fullName>
    </recommendedName>
</protein>
<name>A0ABD2P0V9_9CUCU</name>
<sequence>MAKPTDGKLSAYDDITIKYKDEDGDLITIFDSSDLSFAIQCSRILKLQILLNSKKESKLKILSHGDINNIKQQLRNIRNEVNSILENLDDSVSTAINTSSEPKTTEPANKEAAPLANTLNKVNSSEFDPLQEGKAQKNGTVPEPKENVKSSAANITNSEKPITRPQSVPSLPRSNEPVAVSTTGASVNQSQQLNEYYNRTTATSYAQMPYGSMPYPPHHYGYSAAGYTQQVDTQGPNPSSYTNPPQGGLPYSGQPQQYNTPGGVYQPGQPNPYSKGYTQPTSQHYLPPRQ</sequence>
<reference evidence="3 4" key="1">
    <citation type="journal article" date="2021" name="BMC Biol.">
        <title>Horizontally acquired antibacterial genes associated with adaptive radiation of ladybird beetles.</title>
        <authorList>
            <person name="Li H.S."/>
            <person name="Tang X.F."/>
            <person name="Huang Y.H."/>
            <person name="Xu Z.Y."/>
            <person name="Chen M.L."/>
            <person name="Du X.Y."/>
            <person name="Qiu B.Y."/>
            <person name="Chen P.T."/>
            <person name="Zhang W."/>
            <person name="Slipinski A."/>
            <person name="Escalona H.E."/>
            <person name="Waterhouse R.M."/>
            <person name="Zwick A."/>
            <person name="Pang H."/>
        </authorList>
    </citation>
    <scope>NUCLEOTIDE SEQUENCE [LARGE SCALE GENOMIC DNA]</scope>
    <source>
        <strain evidence="3">SYSU2018</strain>
    </source>
</reference>
<dbReference type="InterPro" id="IPR053793">
    <property type="entry name" value="PB1-like"/>
</dbReference>
<dbReference type="PANTHER" id="PTHR15335:SF7">
    <property type="entry name" value="PROTEIN TFG"/>
    <property type="match status" value="1"/>
</dbReference>
<comment type="caution">
    <text evidence="3">The sequence shown here is derived from an EMBL/GenBank/DDBJ whole genome shotgun (WGS) entry which is preliminary data.</text>
</comment>
<feature type="region of interest" description="Disordered" evidence="1">
    <location>
        <begin position="229"/>
        <end position="290"/>
    </location>
</feature>
<dbReference type="PANTHER" id="PTHR15335">
    <property type="entry name" value="PROTEIN TFG"/>
    <property type="match status" value="1"/>
</dbReference>
<dbReference type="SUPFAM" id="SSF54277">
    <property type="entry name" value="CAD &amp; PB1 domains"/>
    <property type="match status" value="1"/>
</dbReference>
<keyword evidence="4" id="KW-1185">Reference proteome</keyword>
<feature type="domain" description="PB1" evidence="2">
    <location>
        <begin position="1"/>
        <end position="52"/>
    </location>
</feature>
<evidence type="ECO:0000259" key="2">
    <source>
        <dbReference type="PROSITE" id="PS51745"/>
    </source>
</evidence>
<organism evidence="3 4">
    <name type="scientific">Cryptolaemus montrouzieri</name>
    <dbReference type="NCBI Taxonomy" id="559131"/>
    <lineage>
        <taxon>Eukaryota</taxon>
        <taxon>Metazoa</taxon>
        <taxon>Ecdysozoa</taxon>
        <taxon>Arthropoda</taxon>
        <taxon>Hexapoda</taxon>
        <taxon>Insecta</taxon>
        <taxon>Pterygota</taxon>
        <taxon>Neoptera</taxon>
        <taxon>Endopterygota</taxon>
        <taxon>Coleoptera</taxon>
        <taxon>Polyphaga</taxon>
        <taxon>Cucujiformia</taxon>
        <taxon>Coccinelloidea</taxon>
        <taxon>Coccinellidae</taxon>
        <taxon>Scymninae</taxon>
        <taxon>Scymnini</taxon>
        <taxon>Cryptolaemus</taxon>
    </lineage>
</organism>
<feature type="compositionally biased region" description="Polar residues" evidence="1">
    <location>
        <begin position="229"/>
        <end position="245"/>
    </location>
</feature>
<dbReference type="AlphaFoldDB" id="A0ABD2P0V9"/>
<feature type="region of interest" description="Disordered" evidence="1">
    <location>
        <begin position="127"/>
        <end position="187"/>
    </location>
</feature>
<dbReference type="Gene3D" id="3.10.20.90">
    <property type="entry name" value="Phosphatidylinositol 3-kinase Catalytic Subunit, Chain A, domain 1"/>
    <property type="match status" value="1"/>
</dbReference>
<gene>
    <name evidence="3" type="ORF">HHI36_018750</name>
</gene>
<accession>A0ABD2P0V9</accession>
<feature type="compositionally biased region" description="Polar residues" evidence="1">
    <location>
        <begin position="149"/>
        <end position="173"/>
    </location>
</feature>
<dbReference type="EMBL" id="JABFTP020000165">
    <property type="protein sequence ID" value="KAL3284593.1"/>
    <property type="molecule type" value="Genomic_DNA"/>
</dbReference>
<evidence type="ECO:0000313" key="4">
    <source>
        <dbReference type="Proteomes" id="UP001516400"/>
    </source>
</evidence>
<dbReference type="PROSITE" id="PS51745">
    <property type="entry name" value="PB1"/>
    <property type="match status" value="1"/>
</dbReference>